<feature type="disulfide bond" evidence="10">
    <location>
        <begin position="256"/>
        <end position="268"/>
    </location>
</feature>
<dbReference type="Gene3D" id="2.170.300.10">
    <property type="entry name" value="Tie2 ligand-binding domain superfamily"/>
    <property type="match status" value="1"/>
</dbReference>
<dbReference type="Pfam" id="PF00052">
    <property type="entry name" value="Laminin_B"/>
    <property type="match status" value="1"/>
</dbReference>
<dbReference type="PROSITE" id="PS01248">
    <property type="entry name" value="EGF_LAM_1"/>
    <property type="match status" value="4"/>
</dbReference>
<dbReference type="SMART" id="SM00181">
    <property type="entry name" value="EGF"/>
    <property type="match status" value="8"/>
</dbReference>
<dbReference type="Pfam" id="PF00053">
    <property type="entry name" value="EGF_laminin"/>
    <property type="match status" value="12"/>
</dbReference>
<dbReference type="GO" id="GO:0009888">
    <property type="term" value="P:tissue development"/>
    <property type="evidence" value="ECO:0007669"/>
    <property type="project" value="TreeGrafter"/>
</dbReference>
<dbReference type="InterPro" id="IPR002049">
    <property type="entry name" value="LE_dom"/>
</dbReference>
<feature type="disulfide bond" evidence="10">
    <location>
        <begin position="211"/>
        <end position="228"/>
    </location>
</feature>
<dbReference type="PROSITE" id="PS50027">
    <property type="entry name" value="EGF_LAM_2"/>
    <property type="match status" value="8"/>
</dbReference>
<evidence type="ECO:0000256" key="6">
    <source>
        <dbReference type="ARBA" id="ARBA00022869"/>
    </source>
</evidence>
<accession>A0A1I8ERQ2</accession>
<keyword evidence="2" id="KW-0964">Secreted</keyword>
<sequence length="1240" mass="138473">MRGVEVCQCPEYYAGNSCERCISGYRRVNNQLFDGHCEKCNCEGHSFECDPFTGDCINCQHNTTGRRCHQCLPGHYGNPSLGSELGQCHPCACPTIENSHSALCSLTQLIVGGAAAYGEDAYVCTACEHGYDGNKCEICADGFFGNPLIKNGTCEPCDCNDNIDPMTIGNCDRKTGKCLKCIYNTAGDHCEECKENHWGNPKDKSCRPCGCHPKGSHSATCNKSTGICDCHNNYVGMQCNRCKDGHGDIENMCPACNCNMTGSFSSECDEVSGQCACKTGVFGKQCDMCRASYFNFSENGCQFCHCNSFGAIDDGRCDNVTGKCECRKNVDGKMCEKCANGYFNITSGLGCQACDCDPLGSSGIQCDTHTGQCACKSGVTGLKCNKCAPNHFGLSSNGCKECRICPAPGHICDSTTGECICPPNTIGEMCENCSSNAWNYDPLNGCTLCDCSGIGADGPNCNPQTGQCNCRLGFVGLKCDRCIHGYFNFPQCELCNCDLSGTDPTTCKNDACLCDEIGQCSCKKNVIGLKCDSCDAYSFSLEKSNIFGCTDCFCFNRTNFCVQSSFVWQQIYASDRQVIFSEPWKYYIRKHNLNVLREKPLIYNSYPTDITPLYWPLPSSFLGDRTASYNGFIRFTIKNDDNYRGITNVAPDPQHFRFFPQIILVGNHRIILEHTPDEVNQSGRYKIRLHESQWRSRLSPDVPVTRKQLMIALQNLQGIYIRATYNYPSTGDTASINEISIDVAVWDNTTDSSNSVAIGVELCECPQGYAGNSCQDPADGYCRKRQTDFLNSPDDLALVYHSHVYAMDIQQHVKQKLADALGYICDACKPGYTGMYCESCLTGYYGNPNVIGGMCNECACHQYGSIHGICNQETGQCECRSGLSGRDCSLCKERHAFVNGICTSCDQGCTRDLMKEMDGLEEIMKQQNFTNLRPIPWKRAVRISNTTKSFHLTVDSLHLENLIGDETSKTDLNVNDNFLDEVNGLVEQTKFLLERTNKSKNILQKSIDKTGKLSDRAREQDEILHKVISQLRYYINYGFGKQDSSKIGILIQEANIYVNAMKERGIYIEKRYNRGNTDFEKSQNLMKLITSRMLNHTSFVELRKQLDAFEQWLHDYRDTIWDRARQDTVSSDKIAIIVAKRVDRFNDVKANITELLTKATDELSEAENKVLIAKTEKILSMFDDFKLINETLLPQVDEVTRKCRDEADKYGQLLDAYREEYVEKNEYHAAALEVELFYFI</sequence>
<dbReference type="InterPro" id="IPR056863">
    <property type="entry name" value="LMN_ATRN_NET-like_EGF"/>
</dbReference>
<evidence type="ECO:0000256" key="3">
    <source>
        <dbReference type="ARBA" id="ARBA00022530"/>
    </source>
</evidence>
<feature type="disulfide bond" evidence="10">
    <location>
        <begin position="230"/>
        <end position="239"/>
    </location>
</feature>
<feature type="domain" description="Laminin EGF-like" evidence="12">
    <location>
        <begin position="495"/>
        <end position="551"/>
    </location>
</feature>
<dbReference type="GO" id="GO:0009887">
    <property type="term" value="P:animal organ morphogenesis"/>
    <property type="evidence" value="ECO:0007669"/>
    <property type="project" value="TreeGrafter"/>
</dbReference>
<dbReference type="PANTHER" id="PTHR10574">
    <property type="entry name" value="NETRIN/LAMININ-RELATED"/>
    <property type="match status" value="1"/>
</dbReference>
<dbReference type="InterPro" id="IPR000742">
    <property type="entry name" value="EGF"/>
</dbReference>
<dbReference type="FunFam" id="2.10.25.10:FF:000904">
    <property type="entry name" value="LAMinin related. See also lmb"/>
    <property type="match status" value="1"/>
</dbReference>
<dbReference type="PRINTS" id="PR00011">
    <property type="entry name" value="EGFLAMININ"/>
</dbReference>
<dbReference type="AlphaFoldDB" id="A0A1I8ERQ2"/>
<feature type="disulfide bond" evidence="10">
    <location>
        <begin position="356"/>
        <end position="373"/>
    </location>
</feature>
<comment type="caution">
    <text evidence="10">Lacks conserved residue(s) required for the propagation of feature annotation.</text>
</comment>
<feature type="disulfide bond" evidence="10">
    <location>
        <begin position="858"/>
        <end position="870"/>
    </location>
</feature>
<name>A0A1I8ERQ2_WUCBA</name>
<keyword evidence="6" id="KW-0084">Basement membrane</keyword>
<dbReference type="FunFam" id="2.10.25.10:FF:000209">
    <property type="entry name" value="Laminin subunit alpha 5"/>
    <property type="match status" value="1"/>
</dbReference>
<evidence type="ECO:0000256" key="2">
    <source>
        <dbReference type="ARBA" id="ARBA00022525"/>
    </source>
</evidence>
<feature type="disulfide bond" evidence="10">
    <location>
        <begin position="470"/>
        <end position="479"/>
    </location>
</feature>
<feature type="disulfide bond" evidence="10">
    <location>
        <begin position="354"/>
        <end position="366"/>
    </location>
</feature>
<feature type="domain" description="Laminin EGF-like" evidence="12">
    <location>
        <begin position="449"/>
        <end position="494"/>
    </location>
</feature>
<keyword evidence="7 10" id="KW-1015">Disulfide bond</keyword>
<evidence type="ECO:0000256" key="10">
    <source>
        <dbReference type="PROSITE-ProRule" id="PRU00460"/>
    </source>
</evidence>
<keyword evidence="8" id="KW-0325">Glycoprotein</keyword>
<dbReference type="GO" id="GO:0007411">
    <property type="term" value="P:axon guidance"/>
    <property type="evidence" value="ECO:0007669"/>
    <property type="project" value="TreeGrafter"/>
</dbReference>
<evidence type="ECO:0000256" key="11">
    <source>
        <dbReference type="SAM" id="Coils"/>
    </source>
</evidence>
<dbReference type="InterPro" id="IPR050440">
    <property type="entry name" value="Laminin/Netrin_ECM"/>
</dbReference>
<proteinExistence type="predicted"/>
<dbReference type="FunFam" id="2.10.25.10:FF:000074">
    <property type="entry name" value="Laminin subunit alpha"/>
    <property type="match status" value="1"/>
</dbReference>
<evidence type="ECO:0000256" key="7">
    <source>
        <dbReference type="ARBA" id="ARBA00023157"/>
    </source>
</evidence>
<feature type="disulfide bond" evidence="10">
    <location>
        <begin position="522"/>
        <end position="531"/>
    </location>
</feature>
<feature type="disulfide bond" evidence="10">
    <location>
        <begin position="59"/>
        <end position="68"/>
    </location>
</feature>
<feature type="disulfide bond" evidence="10">
    <location>
        <begin position="860"/>
        <end position="877"/>
    </location>
</feature>
<dbReference type="FunFam" id="2.10.25.10:FF:000130">
    <property type="entry name" value="Laminin subunit beta 1"/>
    <property type="match status" value="1"/>
</dbReference>
<feature type="disulfide bond" evidence="10">
    <location>
        <begin position="326"/>
        <end position="335"/>
    </location>
</feature>
<keyword evidence="9 10" id="KW-0424">Laminin EGF-like domain</keyword>
<feature type="domain" description="Laminin EGF-like" evidence="12">
    <location>
        <begin position="209"/>
        <end position="255"/>
    </location>
</feature>
<dbReference type="InterPro" id="IPR000034">
    <property type="entry name" value="Laminin_IV"/>
</dbReference>
<keyword evidence="4" id="KW-0732">Signal</keyword>
<feature type="domain" description="Laminin EGF-like" evidence="12">
    <location>
        <begin position="256"/>
        <end position="303"/>
    </location>
</feature>
<keyword evidence="3" id="KW-0272">Extracellular matrix</keyword>
<dbReference type="SMART" id="SM00180">
    <property type="entry name" value="EGF_Lam"/>
    <property type="match status" value="12"/>
</dbReference>
<evidence type="ECO:0000256" key="4">
    <source>
        <dbReference type="ARBA" id="ARBA00022729"/>
    </source>
</evidence>
<feature type="domain" description="Laminin EGF-like" evidence="12">
    <location>
        <begin position="354"/>
        <end position="401"/>
    </location>
</feature>
<feature type="disulfide bond" evidence="10">
    <location>
        <begin position="451"/>
        <end position="468"/>
    </location>
</feature>
<keyword evidence="11" id="KW-0175">Coiled coil</keyword>
<dbReference type="PROSITE" id="PS51115">
    <property type="entry name" value="LAMININ_IVA"/>
    <property type="match status" value="1"/>
</dbReference>
<evidence type="ECO:0000259" key="13">
    <source>
        <dbReference type="PROSITE" id="PS51115"/>
    </source>
</evidence>
<feature type="domain" description="Laminin EGF-like" evidence="12">
    <location>
        <begin position="304"/>
        <end position="353"/>
    </location>
</feature>
<dbReference type="GO" id="GO:0005604">
    <property type="term" value="C:basement membrane"/>
    <property type="evidence" value="ECO:0007669"/>
    <property type="project" value="UniProtKB-SubCell"/>
</dbReference>
<organism evidence="14">
    <name type="scientific">Wuchereria bancrofti</name>
    <dbReference type="NCBI Taxonomy" id="6293"/>
    <lineage>
        <taxon>Eukaryota</taxon>
        <taxon>Metazoa</taxon>
        <taxon>Ecdysozoa</taxon>
        <taxon>Nematoda</taxon>
        <taxon>Chromadorea</taxon>
        <taxon>Rhabditida</taxon>
        <taxon>Spirurina</taxon>
        <taxon>Spiruromorpha</taxon>
        <taxon>Filarioidea</taxon>
        <taxon>Onchocercidae</taxon>
        <taxon>Wuchereria</taxon>
    </lineage>
</organism>
<feature type="disulfide bond" evidence="10">
    <location>
        <begin position="258"/>
        <end position="275"/>
    </location>
</feature>
<dbReference type="FunFam" id="2.10.25.10:FF:000242">
    <property type="entry name" value="Laminin subunit alpha 1"/>
    <property type="match status" value="1"/>
</dbReference>
<evidence type="ECO:0000313" key="14">
    <source>
        <dbReference type="WBParaSite" id="maker-PairedContig_4281-snap-gene-0.3-mRNA-1"/>
    </source>
</evidence>
<feature type="domain" description="Laminin IV type A" evidence="13">
    <location>
        <begin position="563"/>
        <end position="762"/>
    </location>
</feature>
<feature type="disulfide bond" evidence="10">
    <location>
        <begin position="375"/>
        <end position="384"/>
    </location>
</feature>
<dbReference type="PANTHER" id="PTHR10574:SF406">
    <property type="entry name" value="LAMININ SUBUNIT ALPHA 5"/>
    <property type="match status" value="1"/>
</dbReference>
<feature type="disulfide bond" evidence="10">
    <location>
        <begin position="449"/>
        <end position="461"/>
    </location>
</feature>
<dbReference type="FunFam" id="2.10.25.10:FF:000106">
    <property type="entry name" value="Heparan sulfate proteoglycan 2"/>
    <property type="match status" value="1"/>
</dbReference>
<dbReference type="FunFam" id="2.10.25.10:FF:000189">
    <property type="entry name" value="Laminin subunit alpha 2"/>
    <property type="match status" value="1"/>
</dbReference>
<dbReference type="SMART" id="SM00281">
    <property type="entry name" value="LamB"/>
    <property type="match status" value="1"/>
</dbReference>
<feature type="domain" description="Laminin EGF-like" evidence="12">
    <location>
        <begin position="858"/>
        <end position="911"/>
    </location>
</feature>
<feature type="disulfide bond" evidence="10">
    <location>
        <begin position="879"/>
        <end position="888"/>
    </location>
</feature>
<keyword evidence="5" id="KW-0677">Repeat</keyword>
<dbReference type="WBParaSite" id="maker-PairedContig_4281-snap-gene-0.3-mRNA-1">
    <property type="protein sequence ID" value="maker-PairedContig_4281-snap-gene-0.3-mRNA-1"/>
    <property type="gene ID" value="maker-PairedContig_4281-snap-gene-0.3"/>
</dbReference>
<dbReference type="CDD" id="cd00055">
    <property type="entry name" value="EGF_Lam"/>
    <property type="match status" value="10"/>
</dbReference>
<dbReference type="FunFam" id="2.10.25.10:FF:000067">
    <property type="entry name" value="Laminin subunit gamma 1"/>
    <property type="match status" value="1"/>
</dbReference>
<evidence type="ECO:0000256" key="9">
    <source>
        <dbReference type="ARBA" id="ARBA00023292"/>
    </source>
</evidence>
<feature type="disulfide bond" evidence="10">
    <location>
        <begin position="277"/>
        <end position="286"/>
    </location>
</feature>
<dbReference type="SUPFAM" id="SSF57196">
    <property type="entry name" value="EGF/Laminin"/>
    <property type="match status" value="9"/>
</dbReference>
<feature type="domain" description="Laminin EGF-like" evidence="12">
    <location>
        <begin position="40"/>
        <end position="90"/>
    </location>
</feature>
<evidence type="ECO:0000256" key="8">
    <source>
        <dbReference type="ARBA" id="ARBA00023180"/>
    </source>
</evidence>
<dbReference type="Pfam" id="PF24973">
    <property type="entry name" value="EGF_LMN_ATRN"/>
    <property type="match status" value="1"/>
</dbReference>
<feature type="coiled-coil region" evidence="11">
    <location>
        <begin position="1149"/>
        <end position="1176"/>
    </location>
</feature>
<protein>
    <recommendedName>
        <fullName evidence="15">Laminin EGF-like domain-containing protein</fullName>
    </recommendedName>
</protein>
<reference evidence="14" key="1">
    <citation type="submission" date="2016-11" db="UniProtKB">
        <authorList>
            <consortium name="WormBaseParasite"/>
        </authorList>
    </citation>
    <scope>IDENTIFICATION</scope>
    <source>
        <strain evidence="14">pt0022</strain>
    </source>
</reference>
<dbReference type="Gene3D" id="2.10.25.10">
    <property type="entry name" value="Laminin"/>
    <property type="match status" value="11"/>
</dbReference>
<dbReference type="STRING" id="6293.A0A1I8ERQ2"/>
<dbReference type="GO" id="GO:0005201">
    <property type="term" value="F:extracellular matrix structural constituent"/>
    <property type="evidence" value="ECO:0007669"/>
    <property type="project" value="TreeGrafter"/>
</dbReference>
<evidence type="ECO:0000256" key="1">
    <source>
        <dbReference type="ARBA" id="ARBA00004302"/>
    </source>
</evidence>
<evidence type="ECO:0000259" key="12">
    <source>
        <dbReference type="PROSITE" id="PS50027"/>
    </source>
</evidence>
<evidence type="ECO:0008006" key="15">
    <source>
        <dbReference type="Google" id="ProtNLM"/>
    </source>
</evidence>
<feature type="disulfide bond" evidence="10">
    <location>
        <begin position="209"/>
        <end position="221"/>
    </location>
</feature>
<evidence type="ECO:0000256" key="5">
    <source>
        <dbReference type="ARBA" id="ARBA00022737"/>
    </source>
</evidence>
<comment type="subcellular location">
    <subcellularLocation>
        <location evidence="1">Secreted</location>
        <location evidence="1">Extracellular space</location>
        <location evidence="1">Extracellular matrix</location>
        <location evidence="1">Basement membrane</location>
    </subcellularLocation>
</comment>